<evidence type="ECO:0000259" key="3">
    <source>
        <dbReference type="Pfam" id="PF18067"/>
    </source>
</evidence>
<feature type="region of interest" description="Disordered" evidence="1">
    <location>
        <begin position="394"/>
        <end position="419"/>
    </location>
</feature>
<dbReference type="PANTHER" id="PTHR32015">
    <property type="entry name" value="FASTING INDUCED LIPASE"/>
    <property type="match status" value="1"/>
</dbReference>
<dbReference type="SUPFAM" id="SSF53474">
    <property type="entry name" value="alpha/beta-Hydrolases"/>
    <property type="match status" value="1"/>
</dbReference>
<accession>A0A2T7UCQ2</accession>
<evidence type="ECO:0000313" key="5">
    <source>
        <dbReference type="Proteomes" id="UP000037507"/>
    </source>
</evidence>
<dbReference type="STRING" id="1293045.H663_16510"/>
<comment type="caution">
    <text evidence="4">The sequence shown here is derived from an EMBL/GenBank/DDBJ whole genome shotgun (WGS) entry which is preliminary data.</text>
</comment>
<dbReference type="RefSeq" id="WP_053175293.1">
    <property type="nucleotide sequence ID" value="NZ_LFYT02000014.1"/>
</dbReference>
<dbReference type="Proteomes" id="UP000037507">
    <property type="component" value="Unassembled WGS sequence"/>
</dbReference>
<dbReference type="OrthoDB" id="8871309at2"/>
<gene>
    <name evidence="4" type="ORF">H663_012250</name>
</gene>
<dbReference type="Pfam" id="PF18067">
    <property type="entry name" value="Lipase_C"/>
    <property type="match status" value="1"/>
</dbReference>
<evidence type="ECO:0000256" key="1">
    <source>
        <dbReference type="SAM" id="MobiDB-lite"/>
    </source>
</evidence>
<keyword evidence="2" id="KW-0732">Signal</keyword>
<dbReference type="GO" id="GO:0016298">
    <property type="term" value="F:lipase activity"/>
    <property type="evidence" value="ECO:0007669"/>
    <property type="project" value="TreeGrafter"/>
</dbReference>
<feature type="signal peptide" evidence="2">
    <location>
        <begin position="1"/>
        <end position="30"/>
    </location>
</feature>
<dbReference type="EMBL" id="LFYT02000014">
    <property type="protein sequence ID" value="PVE42485.1"/>
    <property type="molecule type" value="Genomic_DNA"/>
</dbReference>
<dbReference type="PANTHER" id="PTHR32015:SF1">
    <property type="entry name" value="LIPASE"/>
    <property type="match status" value="1"/>
</dbReference>
<proteinExistence type="predicted"/>
<protein>
    <submittedName>
        <fullName evidence="4">Twin-arginine translocation pathway signal</fullName>
    </submittedName>
</protein>
<sequence>MKLQRRSLGLVSAALLLLSACAGLAPSTQAKRTPIVFVHGNGDSAALWQTTVWRFESNGWPTDHLHAIDVPYPLARDADNKAQAGRSSTQEHMAFLRDEVQGVLRRTGASQVVLVGNSRGGNAIRNFICNGGGAAVVSHAVLGGTPNHGVQAIPGVNEANEFSGTGPFLKQLNAPKNAQGDEVCGPTRWITIRSDNNDKFAQPDGLWLGMKGKPTMVGFDGPELKGATNVVIPKIDHRETSYSQAAFEATYRFITGQSPRAGLVRQTEVVLNGKLVGLGLDPMDAGSGNFVNNLPLRGARMEIFATDAATGQRQGSAVHAQTTGDDGQWGPFRGRGETAYEFVIQAAGYATTHIYRSPLPRSSQWLNMRPERANDADRAAQAVLSFTRPRGYFDPGRDSMSLDGQSSLPGVPPGAGVASSRLRLTDSTQRSVVASFNGEKIVGLTWPMAQGHTTVLELSD</sequence>
<dbReference type="Pfam" id="PF01674">
    <property type="entry name" value="Lipase_2"/>
    <property type="match status" value="1"/>
</dbReference>
<dbReference type="Gene3D" id="2.60.40.2190">
    <property type="match status" value="1"/>
</dbReference>
<dbReference type="InterPro" id="IPR040664">
    <property type="entry name" value="AFL_C"/>
</dbReference>
<evidence type="ECO:0000256" key="2">
    <source>
        <dbReference type="SAM" id="SignalP"/>
    </source>
</evidence>
<keyword evidence="5" id="KW-1185">Reference proteome</keyword>
<evidence type="ECO:0000313" key="4">
    <source>
        <dbReference type="EMBL" id="PVE42485.1"/>
    </source>
</evidence>
<dbReference type="PROSITE" id="PS51257">
    <property type="entry name" value="PROKAR_LIPOPROTEIN"/>
    <property type="match status" value="1"/>
</dbReference>
<name>A0A2T7UCQ2_9BURK</name>
<organism evidence="4 5">
    <name type="scientific">Limnohabitans planktonicus II-D5</name>
    <dbReference type="NCBI Taxonomy" id="1293045"/>
    <lineage>
        <taxon>Bacteria</taxon>
        <taxon>Pseudomonadati</taxon>
        <taxon>Pseudomonadota</taxon>
        <taxon>Betaproteobacteria</taxon>
        <taxon>Burkholderiales</taxon>
        <taxon>Comamonadaceae</taxon>
        <taxon>Limnohabitans</taxon>
    </lineage>
</organism>
<dbReference type="GO" id="GO:0016042">
    <property type="term" value="P:lipid catabolic process"/>
    <property type="evidence" value="ECO:0007669"/>
    <property type="project" value="InterPro"/>
</dbReference>
<feature type="chain" id="PRO_5015719336" evidence="2">
    <location>
        <begin position="31"/>
        <end position="460"/>
    </location>
</feature>
<dbReference type="AlphaFoldDB" id="A0A2T7UCQ2"/>
<dbReference type="InterPro" id="IPR002918">
    <property type="entry name" value="Lipase_EstA/Esterase_EstB"/>
</dbReference>
<dbReference type="InterPro" id="IPR029058">
    <property type="entry name" value="AB_hydrolase_fold"/>
</dbReference>
<feature type="domain" description="AFL C-terminal" evidence="3">
    <location>
        <begin position="268"/>
        <end position="372"/>
    </location>
</feature>
<reference evidence="4" key="1">
    <citation type="submission" date="2017-04" db="EMBL/GenBank/DDBJ databases">
        <title>Unexpected and diverse lifestyles within the genus Limnohabitans.</title>
        <authorList>
            <person name="Kasalicky V."/>
            <person name="Mehrshad M."/>
            <person name="Andrei S.-A."/>
            <person name="Salcher M."/>
            <person name="Kratochvilova H."/>
            <person name="Simek K."/>
            <person name="Ghai R."/>
        </authorList>
    </citation>
    <scope>NUCLEOTIDE SEQUENCE [LARGE SCALE GENOMIC DNA]</scope>
    <source>
        <strain evidence="4">II-D5</strain>
    </source>
</reference>
<dbReference type="Gene3D" id="3.40.50.1820">
    <property type="entry name" value="alpha/beta hydrolase"/>
    <property type="match status" value="1"/>
</dbReference>